<evidence type="ECO:0000313" key="13">
    <source>
        <dbReference type="Proteomes" id="UP000001593"/>
    </source>
</evidence>
<evidence type="ECO:0000259" key="11">
    <source>
        <dbReference type="Pfam" id="PF21193"/>
    </source>
</evidence>
<dbReference type="AlphaFoldDB" id="A7T3J4"/>
<reference evidence="12 13" key="1">
    <citation type="journal article" date="2007" name="Science">
        <title>Sea anemone genome reveals ancestral eumetazoan gene repertoire and genomic organization.</title>
        <authorList>
            <person name="Putnam N.H."/>
            <person name="Srivastava M."/>
            <person name="Hellsten U."/>
            <person name="Dirks B."/>
            <person name="Chapman J."/>
            <person name="Salamov A."/>
            <person name="Terry A."/>
            <person name="Shapiro H."/>
            <person name="Lindquist E."/>
            <person name="Kapitonov V.V."/>
            <person name="Jurka J."/>
            <person name="Genikhovich G."/>
            <person name="Grigoriev I.V."/>
            <person name="Lucas S.M."/>
            <person name="Steele R.E."/>
            <person name="Finnerty J.R."/>
            <person name="Technau U."/>
            <person name="Martindale M.Q."/>
            <person name="Rokhsar D.S."/>
        </authorList>
    </citation>
    <scope>NUCLEOTIDE SEQUENCE [LARGE SCALE GENOMIC DNA]</scope>
    <source>
        <strain evidence="13">CH2 X CH6</strain>
    </source>
</reference>
<dbReference type="GO" id="GO:0043023">
    <property type="term" value="F:ribosomal large subunit binding"/>
    <property type="evidence" value="ECO:0000318"/>
    <property type="project" value="GO_Central"/>
</dbReference>
<dbReference type="Pfam" id="PF21192">
    <property type="entry name" value="OB_NMD3"/>
    <property type="match status" value="1"/>
</dbReference>
<evidence type="ECO:0000259" key="9">
    <source>
        <dbReference type="Pfam" id="PF04981"/>
    </source>
</evidence>
<comment type="subcellular location">
    <subcellularLocation>
        <location evidence="8">Cytoplasm</location>
    </subcellularLocation>
    <subcellularLocation>
        <location evidence="8">Nucleus</location>
    </subcellularLocation>
</comment>
<dbReference type="Proteomes" id="UP000001593">
    <property type="component" value="Unassembled WGS sequence"/>
</dbReference>
<dbReference type="InParanoid" id="A7T3J4"/>
<dbReference type="InterPro" id="IPR048899">
    <property type="entry name" value="NMD_SH3"/>
</dbReference>
<dbReference type="PhylomeDB" id="A7T3J4"/>
<evidence type="ECO:0000313" key="12">
    <source>
        <dbReference type="EMBL" id="EDO29472.1"/>
    </source>
</evidence>
<dbReference type="STRING" id="45351.A7T3J4"/>
<dbReference type="OMA" id="VILVRKH"/>
<evidence type="ECO:0000256" key="6">
    <source>
        <dbReference type="ARBA" id="ARBA00022927"/>
    </source>
</evidence>
<dbReference type="GO" id="GO:0005737">
    <property type="term" value="C:cytoplasm"/>
    <property type="evidence" value="ECO:0000318"/>
    <property type="project" value="GO_Central"/>
</dbReference>
<accession>A7T3J4</accession>
<evidence type="ECO:0000256" key="4">
    <source>
        <dbReference type="ARBA" id="ARBA00022448"/>
    </source>
</evidence>
<keyword evidence="5 8" id="KW-0963">Cytoplasm</keyword>
<dbReference type="GO" id="GO:0000055">
    <property type="term" value="P:ribosomal large subunit export from nucleus"/>
    <property type="evidence" value="ECO:0000318"/>
    <property type="project" value="GO_Central"/>
</dbReference>
<evidence type="ECO:0000256" key="7">
    <source>
        <dbReference type="ARBA" id="ARBA00023242"/>
    </source>
</evidence>
<evidence type="ECO:0000256" key="1">
    <source>
        <dbReference type="ARBA" id="ARBA00002269"/>
    </source>
</evidence>
<dbReference type="FunCoup" id="A7T3J4">
    <property type="interactions" value="642"/>
</dbReference>
<proteinExistence type="inferred from homology"/>
<dbReference type="InterPro" id="IPR007064">
    <property type="entry name" value="Nmd3_N"/>
</dbReference>
<dbReference type="GO" id="GO:0005634">
    <property type="term" value="C:nucleus"/>
    <property type="evidence" value="ECO:0000318"/>
    <property type="project" value="GO_Central"/>
</dbReference>
<dbReference type="eggNOG" id="KOG2613">
    <property type="taxonomic scope" value="Eukaryota"/>
</dbReference>
<dbReference type="InterPro" id="IPR048898">
    <property type="entry name" value="OB_NMD3"/>
</dbReference>
<keyword evidence="6 8" id="KW-0653">Protein transport</keyword>
<evidence type="ECO:0000259" key="10">
    <source>
        <dbReference type="Pfam" id="PF21192"/>
    </source>
</evidence>
<evidence type="ECO:0000256" key="2">
    <source>
        <dbReference type="ARBA" id="ARBA00009794"/>
    </source>
</evidence>
<evidence type="ECO:0000256" key="5">
    <source>
        <dbReference type="ARBA" id="ARBA00022490"/>
    </source>
</evidence>
<feature type="domain" description="Nmd3 N-terminal" evidence="9">
    <location>
        <begin position="13"/>
        <end position="241"/>
    </location>
</feature>
<dbReference type="Pfam" id="PF21193">
    <property type="entry name" value="NMD_SH3"/>
    <property type="match status" value="1"/>
</dbReference>
<keyword evidence="4 8" id="KW-0813">Transport</keyword>
<evidence type="ECO:0000256" key="8">
    <source>
        <dbReference type="RuleBase" id="RU364108"/>
    </source>
</evidence>
<dbReference type="InterPro" id="IPR039768">
    <property type="entry name" value="Nmd3"/>
</dbReference>
<dbReference type="PANTHER" id="PTHR12746:SF2">
    <property type="entry name" value="60S RIBOSOMAL EXPORT PROTEIN NMD3"/>
    <property type="match status" value="1"/>
</dbReference>
<gene>
    <name evidence="12" type="ORF">NEMVEDRAFT_v1g144377</name>
</gene>
<feature type="domain" description="60S ribosomal export protein NMD3 OB-fold" evidence="10">
    <location>
        <begin position="308"/>
        <end position="377"/>
    </location>
</feature>
<comment type="similarity">
    <text evidence="2 8">Belongs to the NMD3 family.</text>
</comment>
<feature type="domain" description="60S ribosomal export protein NMD3 SH3" evidence="11">
    <location>
        <begin position="244"/>
        <end position="290"/>
    </location>
</feature>
<keyword evidence="13" id="KW-1185">Reference proteome</keyword>
<comment type="function">
    <text evidence="1 8">Acts as an adapter for the XPO1/CRM1-mediated export of the 60S ribosomal subunit.</text>
</comment>
<sequence length="491" mass="56115">MKFYFSCCFSSLCCQCGLPTPPNSANMCVGCIRSQVDITEGIPKQSTLYFCKNCERQVDPPNNWASCALESRELLAICLKKLKGLNKVRLIDAGFVWTEPHSKRIKVKLTIQKEVMNSTILQQVFVVEYVVQGQMCDACHRQAAQDFWKAVVQVRQKTSHKKTFFYLEQLIIKHNVHQNTVKVKQESDGIDFYYASKQDARKFVDFLQSVVPCRFKTSEKLISHDIHNNTFNYKYTFSVEIIPICREEVICLPLKLARSLGNIGQLVICNRVTTSLQFIDPSTLKTAELLANNYWRLPFQSLGSYKHLTEYMVLQVEPVDPKLQTMGSTTSLSQKHVLADVWVARMQDMGSNDQQFHCRTHLGLLLKSGDTVLGQLVICNRVTTSLQFIDPSTLKSKAQQTIQHVVNMILTHLTFSEFGFRDYDEFLADLEEDKTLRQNVNIYVDRDHMPESDAEDEEIPKISLQEMLEDLKLEDAEGGMGEEAEEAMGVE</sequence>
<keyword evidence="7 8" id="KW-0539">Nucleus</keyword>
<dbReference type="EMBL" id="DS470529">
    <property type="protein sequence ID" value="EDO29472.1"/>
    <property type="molecule type" value="Genomic_DNA"/>
</dbReference>
<name>A7T3J4_NEMVE</name>
<dbReference type="GO" id="GO:0015031">
    <property type="term" value="P:protein transport"/>
    <property type="evidence" value="ECO:0007669"/>
    <property type="project" value="UniProtKB-KW"/>
</dbReference>
<organism evidence="12 13">
    <name type="scientific">Nematostella vectensis</name>
    <name type="common">Starlet sea anemone</name>
    <dbReference type="NCBI Taxonomy" id="45351"/>
    <lineage>
        <taxon>Eukaryota</taxon>
        <taxon>Metazoa</taxon>
        <taxon>Cnidaria</taxon>
        <taxon>Anthozoa</taxon>
        <taxon>Hexacorallia</taxon>
        <taxon>Actiniaria</taxon>
        <taxon>Edwardsiidae</taxon>
        <taxon>Nematostella</taxon>
    </lineage>
</organism>
<protein>
    <recommendedName>
        <fullName evidence="3 8">60S ribosomal export protein NMD3</fullName>
    </recommendedName>
</protein>
<evidence type="ECO:0000256" key="3">
    <source>
        <dbReference type="ARBA" id="ARBA00017035"/>
    </source>
</evidence>
<dbReference type="HOGENOM" id="CLU_027444_2_0_1"/>
<dbReference type="PANTHER" id="PTHR12746">
    <property type="entry name" value="NONSENSE-MEDIATED MRNA DECAY PROTEIN 3"/>
    <property type="match status" value="1"/>
</dbReference>
<dbReference type="Pfam" id="PF04981">
    <property type="entry name" value="NMD3"/>
    <property type="match status" value="1"/>
</dbReference>